<proteinExistence type="inferred from homology"/>
<feature type="binding site" evidence="8">
    <location>
        <begin position="188"/>
        <end position="189"/>
    </location>
    <ligand>
        <name>substrate</name>
    </ligand>
</feature>
<dbReference type="InterPro" id="IPR033134">
    <property type="entry name" value="Asp/Glu_racemase_AS_2"/>
</dbReference>
<dbReference type="PROSITE" id="PS00923">
    <property type="entry name" value="ASP_GLU_RACEMASE_1"/>
    <property type="match status" value="1"/>
</dbReference>
<dbReference type="GO" id="GO:0071555">
    <property type="term" value="P:cell wall organization"/>
    <property type="evidence" value="ECO:0007669"/>
    <property type="project" value="UniProtKB-KW"/>
</dbReference>
<feature type="binding site" evidence="8">
    <location>
        <begin position="45"/>
        <end position="46"/>
    </location>
    <ligand>
        <name>substrate</name>
    </ligand>
</feature>
<reference evidence="9" key="1">
    <citation type="submission" date="2017-04" db="EMBL/GenBank/DDBJ databases">
        <title>Complete Genome Sequences of Twelve Strains of a Stable Defined Moderately Diverse Mouse Microbiota 2 (sDMDMm2).</title>
        <authorList>
            <person name="Uchimura Y."/>
            <person name="Wyss M."/>
            <person name="Brugiroux S."/>
            <person name="Limenitakis J.P."/>
            <person name="Stecher B."/>
            <person name="McCoy K.D."/>
            <person name="Macpherson A.J."/>
        </authorList>
    </citation>
    <scope>NUCLEOTIDE SEQUENCE</scope>
    <source>
        <strain evidence="9">YL58</strain>
    </source>
</reference>
<comment type="function">
    <text evidence="8">Provides the (R)-glutamate required for cell wall biosynthesis.</text>
</comment>
<dbReference type="HAMAP" id="MF_00258">
    <property type="entry name" value="Glu_racemase"/>
    <property type="match status" value="1"/>
</dbReference>
<comment type="similarity">
    <text evidence="8">Belongs to the aspartate/glutamate racemases family.</text>
</comment>
<dbReference type="GO" id="GO:0009252">
    <property type="term" value="P:peptidoglycan biosynthetic process"/>
    <property type="evidence" value="ECO:0007669"/>
    <property type="project" value="UniProtKB-UniRule"/>
</dbReference>
<feature type="active site" description="Proton donor/acceptor" evidence="8">
    <location>
        <position position="187"/>
    </location>
</feature>
<dbReference type="EC" id="5.1.1.3" evidence="2 8"/>
<dbReference type="PANTHER" id="PTHR21198:SF2">
    <property type="entry name" value="GLUTAMATE RACEMASE"/>
    <property type="match status" value="1"/>
</dbReference>
<feature type="binding site" evidence="8">
    <location>
        <begin position="77"/>
        <end position="78"/>
    </location>
    <ligand>
        <name>substrate</name>
    </ligand>
</feature>
<comment type="pathway">
    <text evidence="8">Cell wall biogenesis; peptidoglycan biosynthesis.</text>
</comment>
<dbReference type="RefSeq" id="WP_065543442.1">
    <property type="nucleotide sequence ID" value="NZ_CP015405.2"/>
</dbReference>
<dbReference type="NCBIfam" id="TIGR00067">
    <property type="entry name" value="glut_race"/>
    <property type="match status" value="1"/>
</dbReference>
<dbReference type="FunFam" id="3.40.50.1860:FF:000002">
    <property type="entry name" value="Glutamate racemase"/>
    <property type="match status" value="1"/>
</dbReference>
<dbReference type="OrthoDB" id="9801055at2"/>
<sequence>MNQNKQAPIGVFDSGVGGLTVAREIMRNLPSERIVYFGDTARVPYGSKSKEIVLKYSRQIVRFLQTQNVKAIVVACNTASAMALETIREEIDIPIIGVVKPGAKVAAQTTRNKKIGLIGTRGTVKSELYPAIIHEYDPQIQVIGQACPLLVPLVEEGWLKDEVTVEVAKRYLNPLLEQGVDTLILGCTHYPLLRSLMRQVAGDGVTLVNPAYETAQALRELLKEHGIENDGHEEEEFPYRFYVSDAEERFQEFAGSILPYDVRMTKQINIEEY</sequence>
<dbReference type="InterPro" id="IPR001920">
    <property type="entry name" value="Asp/Glu_race"/>
</dbReference>
<dbReference type="UniPathway" id="UPA00219"/>
<evidence type="ECO:0000256" key="4">
    <source>
        <dbReference type="ARBA" id="ARBA00022984"/>
    </source>
</evidence>
<comment type="catalytic activity">
    <reaction evidence="1 8">
        <text>L-glutamate = D-glutamate</text>
        <dbReference type="Rhea" id="RHEA:12813"/>
        <dbReference type="ChEBI" id="CHEBI:29985"/>
        <dbReference type="ChEBI" id="CHEBI:29986"/>
        <dbReference type="EC" id="5.1.1.3"/>
    </reaction>
</comment>
<dbReference type="AlphaFoldDB" id="A0A1C7IEN2"/>
<organism evidence="9 10">
    <name type="scientific">Blautia pseudococcoides</name>
    <dbReference type="NCBI Taxonomy" id="1796616"/>
    <lineage>
        <taxon>Bacteria</taxon>
        <taxon>Bacillati</taxon>
        <taxon>Bacillota</taxon>
        <taxon>Clostridia</taxon>
        <taxon>Lachnospirales</taxon>
        <taxon>Lachnospiraceae</taxon>
        <taxon>Blautia</taxon>
    </lineage>
</organism>
<evidence type="ECO:0000256" key="8">
    <source>
        <dbReference type="HAMAP-Rule" id="MF_00258"/>
    </source>
</evidence>
<dbReference type="GO" id="GO:0008360">
    <property type="term" value="P:regulation of cell shape"/>
    <property type="evidence" value="ECO:0007669"/>
    <property type="project" value="UniProtKB-KW"/>
</dbReference>
<gene>
    <name evidence="8" type="primary">murI</name>
    <name evidence="9" type="ORF">A4V09_17110</name>
</gene>
<dbReference type="InterPro" id="IPR015942">
    <property type="entry name" value="Asp/Glu/hydantoin_racemase"/>
</dbReference>
<keyword evidence="4 8" id="KW-0573">Peptidoglycan synthesis</keyword>
<keyword evidence="10" id="KW-1185">Reference proteome</keyword>
<evidence type="ECO:0000313" key="9">
    <source>
        <dbReference type="EMBL" id="ANU77313.1"/>
    </source>
</evidence>
<dbReference type="Proteomes" id="UP000092574">
    <property type="component" value="Chromosome"/>
</dbReference>
<dbReference type="KEGG" id="byl:A4V09_17110"/>
<dbReference type="PANTHER" id="PTHR21198">
    <property type="entry name" value="GLUTAMATE RACEMASE"/>
    <property type="match status" value="1"/>
</dbReference>
<evidence type="ECO:0000256" key="5">
    <source>
        <dbReference type="ARBA" id="ARBA00023235"/>
    </source>
</evidence>
<evidence type="ECO:0000256" key="6">
    <source>
        <dbReference type="ARBA" id="ARBA00023316"/>
    </source>
</evidence>
<dbReference type="InterPro" id="IPR018187">
    <property type="entry name" value="Asp/Glu_racemase_AS_1"/>
</dbReference>
<keyword evidence="6 8" id="KW-0961">Cell wall biogenesis/degradation</keyword>
<keyword evidence="5 8" id="KW-0413">Isomerase</keyword>
<dbReference type="InterPro" id="IPR004391">
    <property type="entry name" value="Glu_race"/>
</dbReference>
<dbReference type="GO" id="GO:0008881">
    <property type="term" value="F:glutamate racemase activity"/>
    <property type="evidence" value="ECO:0007669"/>
    <property type="project" value="UniProtKB-UniRule"/>
</dbReference>
<accession>A0A1C7IEN2</accession>
<dbReference type="Pfam" id="PF01177">
    <property type="entry name" value="Asp_Glu_race"/>
    <property type="match status" value="1"/>
</dbReference>
<dbReference type="PROSITE" id="PS00924">
    <property type="entry name" value="ASP_GLU_RACEMASE_2"/>
    <property type="match status" value="1"/>
</dbReference>
<evidence type="ECO:0000313" key="10">
    <source>
        <dbReference type="Proteomes" id="UP000092574"/>
    </source>
</evidence>
<dbReference type="SUPFAM" id="SSF53681">
    <property type="entry name" value="Aspartate/glutamate racemase"/>
    <property type="match status" value="2"/>
</dbReference>
<feature type="binding site" evidence="8">
    <location>
        <begin position="13"/>
        <end position="14"/>
    </location>
    <ligand>
        <name>substrate</name>
    </ligand>
</feature>
<dbReference type="EMBL" id="CP015405">
    <property type="protein sequence ID" value="ANU77313.1"/>
    <property type="molecule type" value="Genomic_DNA"/>
</dbReference>
<name>A0A1C7IEN2_9FIRM</name>
<dbReference type="Gene3D" id="3.40.50.1860">
    <property type="match status" value="2"/>
</dbReference>
<evidence type="ECO:0000256" key="3">
    <source>
        <dbReference type="ARBA" id="ARBA00022960"/>
    </source>
</evidence>
<dbReference type="STRING" id="1796616.A4V09_17110"/>
<feature type="active site" description="Proton donor/acceptor" evidence="8">
    <location>
        <position position="76"/>
    </location>
</feature>
<keyword evidence="3 8" id="KW-0133">Cell shape</keyword>
<evidence type="ECO:0000256" key="1">
    <source>
        <dbReference type="ARBA" id="ARBA00001602"/>
    </source>
</evidence>
<evidence type="ECO:0000256" key="7">
    <source>
        <dbReference type="ARBA" id="ARBA00070053"/>
    </source>
</evidence>
<evidence type="ECO:0000256" key="2">
    <source>
        <dbReference type="ARBA" id="ARBA00013090"/>
    </source>
</evidence>
<protein>
    <recommendedName>
        <fullName evidence="7 8">Glutamate racemase</fullName>
        <ecNumber evidence="2 8">5.1.1.3</ecNumber>
    </recommendedName>
</protein>